<keyword evidence="3" id="KW-1185">Reference proteome</keyword>
<gene>
    <name evidence="2" type="ORF">AS031_11740</name>
</gene>
<dbReference type="InterPro" id="IPR036866">
    <property type="entry name" value="RibonucZ/Hydroxyglut_hydro"/>
</dbReference>
<keyword evidence="2" id="KW-0378">Hydrolase</keyword>
<dbReference type="Pfam" id="PF00753">
    <property type="entry name" value="Lactamase_B"/>
    <property type="match status" value="1"/>
</dbReference>
<dbReference type="SMART" id="SM00849">
    <property type="entry name" value="Lactamase_B"/>
    <property type="match status" value="1"/>
</dbReference>
<dbReference type="AlphaFoldDB" id="A0A0V8IMP4"/>
<dbReference type="SUPFAM" id="SSF56281">
    <property type="entry name" value="Metallo-hydrolase/oxidoreductase"/>
    <property type="match status" value="1"/>
</dbReference>
<proteinExistence type="predicted"/>
<feature type="domain" description="Metallo-beta-lactamase" evidence="1">
    <location>
        <begin position="17"/>
        <end position="226"/>
    </location>
</feature>
<evidence type="ECO:0000313" key="2">
    <source>
        <dbReference type="EMBL" id="KSU76036.1"/>
    </source>
</evidence>
<dbReference type="Gene3D" id="3.60.15.10">
    <property type="entry name" value="Ribonuclease Z/Hydroxyacylglutathione hydrolase-like"/>
    <property type="match status" value="1"/>
</dbReference>
<organism evidence="2 3">
    <name type="scientific">Pseudarthrobacter enclensis</name>
    <dbReference type="NCBI Taxonomy" id="993070"/>
    <lineage>
        <taxon>Bacteria</taxon>
        <taxon>Bacillati</taxon>
        <taxon>Actinomycetota</taxon>
        <taxon>Actinomycetes</taxon>
        <taxon>Micrococcales</taxon>
        <taxon>Micrococcaceae</taxon>
        <taxon>Pseudarthrobacter</taxon>
    </lineage>
</organism>
<dbReference type="CDD" id="cd07721">
    <property type="entry name" value="yflN-like_MBL-fold"/>
    <property type="match status" value="1"/>
</dbReference>
<dbReference type="InterPro" id="IPR001279">
    <property type="entry name" value="Metallo-B-lactamas"/>
</dbReference>
<dbReference type="OrthoDB" id="2971563at2"/>
<dbReference type="EMBL" id="LNQM01000004">
    <property type="protein sequence ID" value="KSU76036.1"/>
    <property type="molecule type" value="Genomic_DNA"/>
</dbReference>
<dbReference type="Proteomes" id="UP000053199">
    <property type="component" value="Unassembled WGS sequence"/>
</dbReference>
<dbReference type="RefSeq" id="WP_058268329.1">
    <property type="nucleotide sequence ID" value="NZ_FMAZ01000004.1"/>
</dbReference>
<dbReference type="PANTHER" id="PTHR42951:SF17">
    <property type="entry name" value="METALLO-BETA-LACTAMASE DOMAIN-CONTAINING PROTEIN"/>
    <property type="match status" value="1"/>
</dbReference>
<evidence type="ECO:0000259" key="1">
    <source>
        <dbReference type="SMART" id="SM00849"/>
    </source>
</evidence>
<comment type="caution">
    <text evidence="2">The sequence shown here is derived from an EMBL/GenBank/DDBJ whole genome shotgun (WGS) entry which is preliminary data.</text>
</comment>
<protein>
    <submittedName>
        <fullName evidence="2">Zn-dependent hydrolase</fullName>
    </submittedName>
</protein>
<dbReference type="STRING" id="993070.AS031_11740"/>
<name>A0A0V8IMP4_9MICC</name>
<evidence type="ECO:0000313" key="3">
    <source>
        <dbReference type="Proteomes" id="UP000053199"/>
    </source>
</evidence>
<dbReference type="InterPro" id="IPR050855">
    <property type="entry name" value="NDM-1-like"/>
</dbReference>
<sequence length="247" mass="26338">MITRNVADGIHLISHAHVNCYVVEDSDGLTLVDAGLPSMWPMLQELLSACGRRAADVRAVVLTHGHFDHVGFALRAHREWNVPVLVHPGDTRLAAHPYRYKPQRNRFLYPLAHPRSVPLLARMAAAGAFKVKGVGDTRPLDTGVRLQVPGRPVAIHTPGHTDGHCILHFPERNAVLAGDAVVTLDPYTGRSGPQIVASAATKDTGQALRSLDVIAATGAATVLTGHGSPWTQGAEAAVDHAVRVGAH</sequence>
<accession>A0A0V8IMP4</accession>
<dbReference type="GO" id="GO:0016787">
    <property type="term" value="F:hydrolase activity"/>
    <property type="evidence" value="ECO:0007669"/>
    <property type="project" value="UniProtKB-KW"/>
</dbReference>
<dbReference type="PANTHER" id="PTHR42951">
    <property type="entry name" value="METALLO-BETA-LACTAMASE DOMAIN-CONTAINING"/>
    <property type="match status" value="1"/>
</dbReference>
<reference evidence="2 3" key="1">
    <citation type="journal article" date="2014" name="Arch. Microbiol.">
        <title>Arthrobacter enclensis sp. nov., isolated from sediment sample.</title>
        <authorList>
            <person name="Dastager S.G."/>
            <person name="Liu Q."/>
            <person name="Tang S.K."/>
            <person name="Krishnamurthi S."/>
            <person name="Lee J.C."/>
            <person name="Li W.J."/>
        </authorList>
    </citation>
    <scope>NUCLEOTIDE SEQUENCE [LARGE SCALE GENOMIC DNA]</scope>
    <source>
        <strain evidence="2 3">NIO-1008</strain>
    </source>
</reference>